<evidence type="ECO:0000313" key="1">
    <source>
        <dbReference type="EMBL" id="KAK8373244.1"/>
    </source>
</evidence>
<reference evidence="1 2" key="1">
    <citation type="submission" date="2023-03" db="EMBL/GenBank/DDBJ databases">
        <title>High-quality genome of Scylla paramamosain provides insights in environmental adaptation.</title>
        <authorList>
            <person name="Zhang L."/>
        </authorList>
    </citation>
    <scope>NUCLEOTIDE SEQUENCE [LARGE SCALE GENOMIC DNA]</scope>
    <source>
        <strain evidence="1">LZ_2023a</strain>
        <tissue evidence="1">Muscle</tissue>
    </source>
</reference>
<dbReference type="EMBL" id="JARAKH010001276">
    <property type="protein sequence ID" value="KAK8373244.1"/>
    <property type="molecule type" value="Genomic_DNA"/>
</dbReference>
<dbReference type="Proteomes" id="UP001487740">
    <property type="component" value="Unassembled WGS sequence"/>
</dbReference>
<accession>A0AAW0SE21</accession>
<protein>
    <recommendedName>
        <fullName evidence="3">Secreted protein</fullName>
    </recommendedName>
</protein>
<gene>
    <name evidence="1" type="ORF">O3P69_020937</name>
</gene>
<evidence type="ECO:0000313" key="2">
    <source>
        <dbReference type="Proteomes" id="UP001487740"/>
    </source>
</evidence>
<keyword evidence="2" id="KW-1185">Reference proteome</keyword>
<name>A0AAW0SE21_SCYPA</name>
<sequence length="154" mass="16682">MPLPGGPSSPGLVMPGVAMTDVRVLLPVVASSLSAGHSCHPFVFVSGGDLHLRINNRSELTVMFVAFFCSTSKRGSCFFLYIYTSLTKHCYKLQLSVFRWTITAPTQHLQRRPSDSTRTSASDAVLCECLTAFLEMAGDRRVAGSRADHGGTRG</sequence>
<organism evidence="1 2">
    <name type="scientific">Scylla paramamosain</name>
    <name type="common">Mud crab</name>
    <dbReference type="NCBI Taxonomy" id="85552"/>
    <lineage>
        <taxon>Eukaryota</taxon>
        <taxon>Metazoa</taxon>
        <taxon>Ecdysozoa</taxon>
        <taxon>Arthropoda</taxon>
        <taxon>Crustacea</taxon>
        <taxon>Multicrustacea</taxon>
        <taxon>Malacostraca</taxon>
        <taxon>Eumalacostraca</taxon>
        <taxon>Eucarida</taxon>
        <taxon>Decapoda</taxon>
        <taxon>Pleocyemata</taxon>
        <taxon>Brachyura</taxon>
        <taxon>Eubrachyura</taxon>
        <taxon>Portunoidea</taxon>
        <taxon>Portunidae</taxon>
        <taxon>Portuninae</taxon>
        <taxon>Scylla</taxon>
    </lineage>
</organism>
<evidence type="ECO:0008006" key="3">
    <source>
        <dbReference type="Google" id="ProtNLM"/>
    </source>
</evidence>
<comment type="caution">
    <text evidence="1">The sequence shown here is derived from an EMBL/GenBank/DDBJ whole genome shotgun (WGS) entry which is preliminary data.</text>
</comment>
<proteinExistence type="predicted"/>
<dbReference type="AlphaFoldDB" id="A0AAW0SE21"/>